<keyword evidence="6 9" id="KW-1133">Transmembrane helix</keyword>
<dbReference type="GO" id="GO:0033619">
    <property type="term" value="P:membrane protein proteolysis"/>
    <property type="evidence" value="ECO:0007669"/>
    <property type="project" value="TreeGrafter"/>
</dbReference>
<sequence>MTEHLASFTTLGAQALVPIAIGSFQSLRIPAPVRARKRAARRARINLELEEDEDILDENEGETLTLADSILFPILGSIALLGLYALITYVEPWILDIILGCYFSIASGLAVQSTLDSILHFILRATGLAGSTYHIRVSSGIKQIAHVPFRRASLLALPFALGLPAAYIALGRPYLISNALALCLATAALALLRLDGFPTAVLLLSLLLAYDVFWVFYTPVMVTVAKGVDAPIKLLAPKTDNTFAMLGLGDVVIPGLLIALCLRFDLARYAVANPKVDVGPRSSFNKPYFWSAIASYIAGLGATIAAMLHTGKPQPALLYLSPACVIGPLLTSATLGETKLWWIWRDEEEEEKDETIEAPSEVAMMARKEAKAKAAAKAAVTEAEVVVEQNGDDEPGHDTPADTQPQDNSWMDGAGVGGNEGPRTRSKRKGGKRK</sequence>
<proteinExistence type="inferred from homology"/>
<evidence type="ECO:0000256" key="9">
    <source>
        <dbReference type="SAM" id="Phobius"/>
    </source>
</evidence>
<evidence type="ECO:0000256" key="7">
    <source>
        <dbReference type="ARBA" id="ARBA00023136"/>
    </source>
</evidence>
<dbReference type="GO" id="GO:0098553">
    <property type="term" value="C:lumenal side of endoplasmic reticulum membrane"/>
    <property type="evidence" value="ECO:0007669"/>
    <property type="project" value="TreeGrafter"/>
</dbReference>
<dbReference type="PANTHER" id="PTHR12174:SF23">
    <property type="entry name" value="MINOR HISTOCOMPATIBILITY ANTIGEN H13"/>
    <property type="match status" value="1"/>
</dbReference>
<feature type="transmembrane region" description="Helical" evidence="9">
    <location>
        <begin position="287"/>
        <end position="310"/>
    </location>
</feature>
<dbReference type="GO" id="GO:0006465">
    <property type="term" value="P:signal peptide processing"/>
    <property type="evidence" value="ECO:0007669"/>
    <property type="project" value="TreeGrafter"/>
</dbReference>
<feature type="transmembrane region" description="Helical" evidence="9">
    <location>
        <begin position="70"/>
        <end position="87"/>
    </location>
</feature>
<keyword evidence="3 9" id="KW-0812">Transmembrane</keyword>
<evidence type="ECO:0000256" key="8">
    <source>
        <dbReference type="SAM" id="MobiDB-lite"/>
    </source>
</evidence>
<dbReference type="AlphaFoldDB" id="A0AA48IHV1"/>
<dbReference type="InterPro" id="IPR006639">
    <property type="entry name" value="Preselin/SPP"/>
</dbReference>
<evidence type="ECO:0000256" key="5">
    <source>
        <dbReference type="ARBA" id="ARBA00022824"/>
    </source>
</evidence>
<evidence type="ECO:0000256" key="1">
    <source>
        <dbReference type="ARBA" id="ARBA00004477"/>
    </source>
</evidence>
<evidence type="ECO:0000256" key="3">
    <source>
        <dbReference type="ARBA" id="ARBA00022692"/>
    </source>
</evidence>
<dbReference type="Proteomes" id="UP001233271">
    <property type="component" value="Chromosome 1"/>
</dbReference>
<feature type="transmembrane region" description="Helical" evidence="9">
    <location>
        <begin position="201"/>
        <end position="222"/>
    </location>
</feature>
<organism evidence="10 11">
    <name type="scientific">Cutaneotrichosporon cavernicola</name>
    <dbReference type="NCBI Taxonomy" id="279322"/>
    <lineage>
        <taxon>Eukaryota</taxon>
        <taxon>Fungi</taxon>
        <taxon>Dikarya</taxon>
        <taxon>Basidiomycota</taxon>
        <taxon>Agaricomycotina</taxon>
        <taxon>Tremellomycetes</taxon>
        <taxon>Trichosporonales</taxon>
        <taxon>Trichosporonaceae</taxon>
        <taxon>Cutaneotrichosporon</taxon>
    </lineage>
</organism>
<dbReference type="PANTHER" id="PTHR12174">
    <property type="entry name" value="SIGNAL PEPTIDE PEPTIDASE"/>
    <property type="match status" value="1"/>
</dbReference>
<dbReference type="KEGG" id="ccac:CcaHIS019_0103360"/>
<reference evidence="10" key="1">
    <citation type="journal article" date="2023" name="BMC Genomics">
        <title>Chromosome-level genome assemblies of Cutaneotrichosporon spp. (Trichosporonales, Basidiomycota) reveal imbalanced evolution between nucleotide sequences and chromosome synteny.</title>
        <authorList>
            <person name="Kobayashi Y."/>
            <person name="Kayamori A."/>
            <person name="Aoki K."/>
            <person name="Shiwa Y."/>
            <person name="Matsutani M."/>
            <person name="Fujita N."/>
            <person name="Sugita T."/>
            <person name="Iwasaki W."/>
            <person name="Tanaka N."/>
            <person name="Takashima M."/>
        </authorList>
    </citation>
    <scope>NUCLEOTIDE SEQUENCE</scope>
    <source>
        <strain evidence="10">HIS019</strain>
    </source>
</reference>
<dbReference type="EMBL" id="AP028212">
    <property type="protein sequence ID" value="BEI87618.1"/>
    <property type="molecule type" value="Genomic_DNA"/>
</dbReference>
<evidence type="ECO:0000256" key="4">
    <source>
        <dbReference type="ARBA" id="ARBA00022801"/>
    </source>
</evidence>
<evidence type="ECO:0000313" key="11">
    <source>
        <dbReference type="Proteomes" id="UP001233271"/>
    </source>
</evidence>
<keyword evidence="5" id="KW-0256">Endoplasmic reticulum</keyword>
<feature type="transmembrane region" description="Helical" evidence="9">
    <location>
        <begin position="242"/>
        <end position="266"/>
    </location>
</feature>
<feature type="compositionally biased region" description="Basic residues" evidence="8">
    <location>
        <begin position="424"/>
        <end position="434"/>
    </location>
</feature>
<dbReference type="GO" id="GO:0098554">
    <property type="term" value="C:cytoplasmic side of endoplasmic reticulum membrane"/>
    <property type="evidence" value="ECO:0007669"/>
    <property type="project" value="TreeGrafter"/>
</dbReference>
<evidence type="ECO:0008006" key="12">
    <source>
        <dbReference type="Google" id="ProtNLM"/>
    </source>
</evidence>
<dbReference type="InterPro" id="IPR007369">
    <property type="entry name" value="Peptidase_A22B_SPP"/>
</dbReference>
<feature type="transmembrane region" description="Helical" evidence="9">
    <location>
        <begin position="94"/>
        <end position="112"/>
    </location>
</feature>
<protein>
    <recommendedName>
        <fullName evidence="12">Peptidase A22B, signal peptide peptidase</fullName>
    </recommendedName>
</protein>
<name>A0AA48IHV1_9TREE</name>
<comment type="subcellular location">
    <subcellularLocation>
        <location evidence="1">Endoplasmic reticulum membrane</location>
        <topology evidence="1">Multi-pass membrane protein</topology>
    </subcellularLocation>
</comment>
<feature type="transmembrane region" description="Helical" evidence="9">
    <location>
        <begin position="149"/>
        <end position="169"/>
    </location>
</feature>
<dbReference type="RefSeq" id="XP_060452884.1">
    <property type="nucleotide sequence ID" value="XM_060599189.1"/>
</dbReference>
<keyword evidence="4" id="KW-0378">Hydrolase</keyword>
<comment type="similarity">
    <text evidence="2">Belongs to the peptidase A22B family.</text>
</comment>
<dbReference type="GeneID" id="85491489"/>
<keyword evidence="7 9" id="KW-0472">Membrane</keyword>
<keyword evidence="11" id="KW-1185">Reference proteome</keyword>
<evidence type="ECO:0000256" key="2">
    <source>
        <dbReference type="ARBA" id="ARBA00006859"/>
    </source>
</evidence>
<dbReference type="GO" id="GO:0042500">
    <property type="term" value="F:aspartic endopeptidase activity, intramembrane cleaving"/>
    <property type="evidence" value="ECO:0007669"/>
    <property type="project" value="InterPro"/>
</dbReference>
<accession>A0AA48IHV1</accession>
<evidence type="ECO:0000256" key="6">
    <source>
        <dbReference type="ARBA" id="ARBA00022989"/>
    </source>
</evidence>
<dbReference type="Pfam" id="PF04258">
    <property type="entry name" value="Peptidase_A22B"/>
    <property type="match status" value="1"/>
</dbReference>
<dbReference type="SMART" id="SM00730">
    <property type="entry name" value="PSN"/>
    <property type="match status" value="1"/>
</dbReference>
<feature type="compositionally biased region" description="Low complexity" evidence="8">
    <location>
        <begin position="379"/>
        <end position="388"/>
    </location>
</feature>
<evidence type="ECO:0000313" key="10">
    <source>
        <dbReference type="EMBL" id="BEI87618.1"/>
    </source>
</evidence>
<feature type="transmembrane region" description="Helical" evidence="9">
    <location>
        <begin position="175"/>
        <end position="194"/>
    </location>
</feature>
<gene>
    <name evidence="10" type="ORF">CcaverHIS019_0103360</name>
</gene>
<feature type="region of interest" description="Disordered" evidence="8">
    <location>
        <begin position="379"/>
        <end position="434"/>
    </location>
</feature>